<proteinExistence type="predicted"/>
<feature type="region of interest" description="Disordered" evidence="1">
    <location>
        <begin position="134"/>
        <end position="157"/>
    </location>
</feature>
<dbReference type="EMBL" id="HBIM01024807">
    <property type="protein sequence ID" value="CAE0421784.1"/>
    <property type="molecule type" value="Transcribed_RNA"/>
</dbReference>
<organism evidence="2">
    <name type="scientific">Amphora coffeiformis</name>
    <dbReference type="NCBI Taxonomy" id="265554"/>
    <lineage>
        <taxon>Eukaryota</taxon>
        <taxon>Sar</taxon>
        <taxon>Stramenopiles</taxon>
        <taxon>Ochrophyta</taxon>
        <taxon>Bacillariophyta</taxon>
        <taxon>Bacillariophyceae</taxon>
        <taxon>Bacillariophycidae</taxon>
        <taxon>Thalassiophysales</taxon>
        <taxon>Catenulaceae</taxon>
        <taxon>Amphora</taxon>
    </lineage>
</organism>
<feature type="compositionally biased region" description="Basic and acidic residues" evidence="1">
    <location>
        <begin position="381"/>
        <end position="414"/>
    </location>
</feature>
<feature type="region of interest" description="Disordered" evidence="1">
    <location>
        <begin position="368"/>
        <end position="420"/>
    </location>
</feature>
<reference evidence="2" key="1">
    <citation type="submission" date="2021-01" db="EMBL/GenBank/DDBJ databases">
        <authorList>
            <person name="Corre E."/>
            <person name="Pelletier E."/>
            <person name="Niang G."/>
            <person name="Scheremetjew M."/>
            <person name="Finn R."/>
            <person name="Kale V."/>
            <person name="Holt S."/>
            <person name="Cochrane G."/>
            <person name="Meng A."/>
            <person name="Brown T."/>
            <person name="Cohen L."/>
        </authorList>
    </citation>
    <scope>NUCLEOTIDE SEQUENCE</scope>
    <source>
        <strain evidence="2">CCMP127</strain>
    </source>
</reference>
<sequence>MHATRRLFTPRSGGGVLPNGEATKLLLPKPASWDHVWNAIQGLWHVALNPKKRQAFEDAISSQVIKDTVLQNAYNGSTLTFNLFWNLQSPLWKRQPSFDIKEFSEGVGPALTNLHDFLHSFQNQIRQEYLEFQKEQEKSTTADQKESEDKGDEPTDLVLGGMPIDQNLFKLFPASSTHLVPFLKQKHPWRQQAADDPDSLAGRLSRMTTEEYLDGFVLSSKLGLAVTNNAVYEEGSAKVGQVAILGARAMEIPLPGQKDPSAEDDYRYEEFKASEEADLKMGVAAQIDVLYEVTNRFHEQVPVLPDEQSQQQQPQEPEWKTEHVEYTSLGVAVFEGWLDKGGDGSGNDEDKDVLHWKVPLMREPTEFPMTLSAMRTVLPPSEEKTPKAETSSESKKDEEKTAQEPENKPPKGEKSSSSSS</sequence>
<evidence type="ECO:0000256" key="1">
    <source>
        <dbReference type="SAM" id="MobiDB-lite"/>
    </source>
</evidence>
<evidence type="ECO:0000313" key="2">
    <source>
        <dbReference type="EMBL" id="CAE0421784.1"/>
    </source>
</evidence>
<protein>
    <submittedName>
        <fullName evidence="2">Uncharacterized protein</fullName>
    </submittedName>
</protein>
<accession>A0A7S3LF42</accession>
<dbReference type="AlphaFoldDB" id="A0A7S3LF42"/>
<name>A0A7S3LF42_9STRA</name>
<gene>
    <name evidence="2" type="ORF">ACOF00016_LOCUS18409</name>
</gene>
<feature type="compositionally biased region" description="Basic and acidic residues" evidence="1">
    <location>
        <begin position="134"/>
        <end position="148"/>
    </location>
</feature>